<dbReference type="RefSeq" id="WP_209811761.1">
    <property type="nucleotide sequence ID" value="NZ_JAGGKT010000013.1"/>
</dbReference>
<proteinExistence type="predicted"/>
<organism evidence="1 2">
    <name type="scientific">Ammoniphilus resinae</name>
    <dbReference type="NCBI Taxonomy" id="861532"/>
    <lineage>
        <taxon>Bacteria</taxon>
        <taxon>Bacillati</taxon>
        <taxon>Bacillota</taxon>
        <taxon>Bacilli</taxon>
        <taxon>Bacillales</taxon>
        <taxon>Paenibacillaceae</taxon>
        <taxon>Aneurinibacillus group</taxon>
        <taxon>Ammoniphilus</taxon>
    </lineage>
</organism>
<accession>A0ABS4GUE9</accession>
<evidence type="ECO:0000313" key="1">
    <source>
        <dbReference type="EMBL" id="MBP1933747.1"/>
    </source>
</evidence>
<sequence length="197" mass="22724">MQFEKQVKRGVPSVVYDLTKWDYKIGNSGTNALDITVMKNGEELVDVSFSDEAMDVYRKRDFTELEEHEFQLFLDDLLWEDEFAPFAHLGNIEVEYSRADELARMIDEKYRDDMLYIRYNEGQEFMGYLEEVSIKTINGAETLTCYFSPVDDASELIRTDILLSAGIKAIATANSVKAEGNGEMLEITRHVEHEHLQ</sequence>
<comment type="caution">
    <text evidence="1">The sequence shown here is derived from an EMBL/GenBank/DDBJ whole genome shotgun (WGS) entry which is preliminary data.</text>
</comment>
<name>A0ABS4GUE9_9BACL</name>
<reference evidence="1 2" key="1">
    <citation type="submission" date="2021-03" db="EMBL/GenBank/DDBJ databases">
        <title>Genomic Encyclopedia of Type Strains, Phase IV (KMG-IV): sequencing the most valuable type-strain genomes for metagenomic binning, comparative biology and taxonomic classification.</title>
        <authorList>
            <person name="Goeker M."/>
        </authorList>
    </citation>
    <scope>NUCLEOTIDE SEQUENCE [LARGE SCALE GENOMIC DNA]</scope>
    <source>
        <strain evidence="1 2">DSM 24738</strain>
    </source>
</reference>
<evidence type="ECO:0000313" key="2">
    <source>
        <dbReference type="Proteomes" id="UP001519343"/>
    </source>
</evidence>
<dbReference type="EMBL" id="JAGGKT010000013">
    <property type="protein sequence ID" value="MBP1933747.1"/>
    <property type="molecule type" value="Genomic_DNA"/>
</dbReference>
<keyword evidence="2" id="KW-1185">Reference proteome</keyword>
<dbReference type="Proteomes" id="UP001519343">
    <property type="component" value="Unassembled WGS sequence"/>
</dbReference>
<gene>
    <name evidence="1" type="ORF">J2Z37_003760</name>
</gene>
<protein>
    <submittedName>
        <fullName evidence="1">Uncharacterized protein</fullName>
    </submittedName>
</protein>